<proteinExistence type="predicted"/>
<evidence type="ECO:0000313" key="7">
    <source>
        <dbReference type="Proteomes" id="UP001432027"/>
    </source>
</evidence>
<feature type="transmembrane region" description="Helical" evidence="5">
    <location>
        <begin position="213"/>
        <end position="235"/>
    </location>
</feature>
<name>A0AAV5UAB2_9BILA</name>
<dbReference type="AlphaFoldDB" id="A0AAV5UAB2"/>
<dbReference type="GO" id="GO:0012505">
    <property type="term" value="C:endomembrane system"/>
    <property type="evidence" value="ECO:0007669"/>
    <property type="project" value="UniProtKB-SubCell"/>
</dbReference>
<dbReference type="GO" id="GO:0005765">
    <property type="term" value="C:lysosomal membrane"/>
    <property type="evidence" value="ECO:0007669"/>
    <property type="project" value="TreeGrafter"/>
</dbReference>
<feature type="non-terminal residue" evidence="6">
    <location>
        <position position="1"/>
    </location>
</feature>
<evidence type="ECO:0000256" key="2">
    <source>
        <dbReference type="ARBA" id="ARBA00022692"/>
    </source>
</evidence>
<dbReference type="EMBL" id="BTSX01000006">
    <property type="protein sequence ID" value="GMT03497.1"/>
    <property type="molecule type" value="Genomic_DNA"/>
</dbReference>
<gene>
    <name evidence="6" type="ORF">PENTCL1PPCAC_25671</name>
</gene>
<evidence type="ECO:0000256" key="1">
    <source>
        <dbReference type="ARBA" id="ARBA00004127"/>
    </source>
</evidence>
<keyword evidence="3 5" id="KW-1133">Transmembrane helix</keyword>
<dbReference type="PANTHER" id="PTHR12479:SF11">
    <property type="entry name" value="PROTEIN CBG14497"/>
    <property type="match status" value="1"/>
</dbReference>
<comment type="subcellular location">
    <subcellularLocation>
        <location evidence="1">Endomembrane system</location>
        <topology evidence="1">Multi-pass membrane protein</topology>
    </subcellularLocation>
</comment>
<accession>A0AAV5UAB2</accession>
<keyword evidence="2 5" id="KW-0812">Transmembrane</keyword>
<evidence type="ECO:0000256" key="5">
    <source>
        <dbReference type="SAM" id="Phobius"/>
    </source>
</evidence>
<reference evidence="6" key="1">
    <citation type="submission" date="2023-10" db="EMBL/GenBank/DDBJ databases">
        <title>Genome assembly of Pristionchus species.</title>
        <authorList>
            <person name="Yoshida K."/>
            <person name="Sommer R.J."/>
        </authorList>
    </citation>
    <scope>NUCLEOTIDE SEQUENCE</scope>
    <source>
        <strain evidence="6">RS0144</strain>
    </source>
</reference>
<evidence type="ECO:0000313" key="6">
    <source>
        <dbReference type="EMBL" id="GMT03497.1"/>
    </source>
</evidence>
<evidence type="ECO:0000256" key="3">
    <source>
        <dbReference type="ARBA" id="ARBA00022989"/>
    </source>
</evidence>
<evidence type="ECO:0000256" key="4">
    <source>
        <dbReference type="ARBA" id="ARBA00023136"/>
    </source>
</evidence>
<dbReference type="PANTHER" id="PTHR12479">
    <property type="entry name" value="LYSOSOMAL-ASSOCIATED TRANSMEMBRANE PROTEIN"/>
    <property type="match status" value="1"/>
</dbReference>
<feature type="transmembrane region" description="Helical" evidence="5">
    <location>
        <begin position="122"/>
        <end position="149"/>
    </location>
</feature>
<organism evidence="6 7">
    <name type="scientific">Pristionchus entomophagus</name>
    <dbReference type="NCBI Taxonomy" id="358040"/>
    <lineage>
        <taxon>Eukaryota</taxon>
        <taxon>Metazoa</taxon>
        <taxon>Ecdysozoa</taxon>
        <taxon>Nematoda</taxon>
        <taxon>Chromadorea</taxon>
        <taxon>Rhabditida</taxon>
        <taxon>Rhabditina</taxon>
        <taxon>Diplogasteromorpha</taxon>
        <taxon>Diplogasteroidea</taxon>
        <taxon>Neodiplogasteridae</taxon>
        <taxon>Pristionchus</taxon>
    </lineage>
</organism>
<dbReference type="Proteomes" id="UP001432027">
    <property type="component" value="Unassembled WGS sequence"/>
</dbReference>
<protein>
    <recommendedName>
        <fullName evidence="8">G protein-coupled receptor</fullName>
    </recommendedName>
</protein>
<comment type="caution">
    <text evidence="6">The sequence shown here is derived from an EMBL/GenBank/DDBJ whole genome shotgun (WGS) entry which is preliminary data.</text>
</comment>
<keyword evidence="7" id="KW-1185">Reference proteome</keyword>
<sequence length="272" mass="28930">CCRLCMDEAVTKSCTTPGISSSAAAAAAAATATRCVQFTAVALGENGGSGSASSDCTALLPHHHRGSDGPSTHPTNGRYYPFRGGRLLAINPYFESSRYYYCCGSGHVTVLTRWIGVIMIPIYLLITLFMCMVGTATIVLFTILLLSSISASTIYGSLTGSKLCLIPFLFLQVILMLYSAVLFSIFTAALAGAAPFLMPVIETGGLLSQPTAVLLLACSSVVIFCFLAVTTHIAFLDYLFIQELDETLQVLEQVQAAKQDSDELIGCSKMTI</sequence>
<evidence type="ECO:0008006" key="8">
    <source>
        <dbReference type="Google" id="ProtNLM"/>
    </source>
</evidence>
<dbReference type="InterPro" id="IPR051115">
    <property type="entry name" value="LAPTM_transporter"/>
</dbReference>
<feature type="transmembrane region" description="Helical" evidence="5">
    <location>
        <begin position="169"/>
        <end position="201"/>
    </location>
</feature>
<keyword evidence="4 5" id="KW-0472">Membrane</keyword>